<dbReference type="EMBL" id="FCNY02000023">
    <property type="protein sequence ID" value="SAL66154.1"/>
    <property type="molecule type" value="Genomic_DNA"/>
</dbReference>
<accession>A0A158JB92</accession>
<dbReference type="Gene3D" id="3.40.50.150">
    <property type="entry name" value="Vaccinia Virus protein VP39"/>
    <property type="match status" value="1"/>
</dbReference>
<dbReference type="InterPro" id="IPR029063">
    <property type="entry name" value="SAM-dependent_MTases_sf"/>
</dbReference>
<dbReference type="AlphaFoldDB" id="A0A158JB92"/>
<reference evidence="2" key="1">
    <citation type="submission" date="2016-01" db="EMBL/GenBank/DDBJ databases">
        <authorList>
            <person name="Peeters C."/>
        </authorList>
    </citation>
    <scope>NUCLEOTIDE SEQUENCE [LARGE SCALE GENOMIC DNA]</scope>
</reference>
<sequence length="207" mass="23913">MHQFVYCELKSERVRADARLFANRYDLVSSMTELRGGVIAEVGVANGEFSNFILRTLEPSKFVAFDTFGMHQYPSCWGIPTEVMFKGMTHLDFYKDRFGAYGDRVVAEQGLSYDTVPRYPDHFFDMMYIDAGHDYEDVARDASIAIRKTKPNGTIVFNDYIMYSHLSNEPYGVIRAVNELLVEHDWQIVGFALHRDMYCDVAVKRRV</sequence>
<evidence type="ECO:0008006" key="3">
    <source>
        <dbReference type="Google" id="ProtNLM"/>
    </source>
</evidence>
<keyword evidence="2" id="KW-1185">Reference proteome</keyword>
<dbReference type="Pfam" id="PF13578">
    <property type="entry name" value="Methyltransf_24"/>
    <property type="match status" value="1"/>
</dbReference>
<evidence type="ECO:0000313" key="2">
    <source>
        <dbReference type="Proteomes" id="UP000054740"/>
    </source>
</evidence>
<organism evidence="1 2">
    <name type="scientific">Caballeronia cordobensis</name>
    <name type="common">Burkholderia cordobensis</name>
    <dbReference type="NCBI Taxonomy" id="1353886"/>
    <lineage>
        <taxon>Bacteria</taxon>
        <taxon>Pseudomonadati</taxon>
        <taxon>Pseudomonadota</taxon>
        <taxon>Betaproteobacteria</taxon>
        <taxon>Burkholderiales</taxon>
        <taxon>Burkholderiaceae</taxon>
        <taxon>Caballeronia</taxon>
    </lineage>
</organism>
<protein>
    <recommendedName>
        <fullName evidence="3">Class I SAM-dependent methyltransferase</fullName>
    </recommendedName>
</protein>
<dbReference type="SUPFAM" id="SSF53335">
    <property type="entry name" value="S-adenosyl-L-methionine-dependent methyltransferases"/>
    <property type="match status" value="1"/>
</dbReference>
<proteinExistence type="predicted"/>
<dbReference type="RefSeq" id="WP_053568730.1">
    <property type="nucleotide sequence ID" value="NZ_FCNY02000023.1"/>
</dbReference>
<name>A0A158JB92_CABCO</name>
<dbReference type="Proteomes" id="UP000054740">
    <property type="component" value="Unassembled WGS sequence"/>
</dbReference>
<gene>
    <name evidence="1" type="ORF">AWB70_06249</name>
</gene>
<evidence type="ECO:0000313" key="1">
    <source>
        <dbReference type="EMBL" id="SAL66154.1"/>
    </source>
</evidence>